<dbReference type="Pfam" id="PF13401">
    <property type="entry name" value="AAA_22"/>
    <property type="match status" value="1"/>
</dbReference>
<dbReference type="InterPro" id="IPR007730">
    <property type="entry name" value="SPOR-like_dom"/>
</dbReference>
<evidence type="ECO:0000313" key="3">
    <source>
        <dbReference type="EMBL" id="MFC3034124.1"/>
    </source>
</evidence>
<feature type="compositionally biased region" description="Polar residues" evidence="1">
    <location>
        <begin position="340"/>
        <end position="359"/>
    </location>
</feature>
<dbReference type="SUPFAM" id="SSF52540">
    <property type="entry name" value="P-loop containing nucleoside triphosphate hydrolases"/>
    <property type="match status" value="1"/>
</dbReference>
<dbReference type="Pfam" id="PF05036">
    <property type="entry name" value="SPOR"/>
    <property type="match status" value="1"/>
</dbReference>
<dbReference type="Proteomes" id="UP001595453">
    <property type="component" value="Unassembled WGS sequence"/>
</dbReference>
<feature type="compositionally biased region" description="Polar residues" evidence="1">
    <location>
        <begin position="249"/>
        <end position="264"/>
    </location>
</feature>
<dbReference type="SUPFAM" id="SSF110997">
    <property type="entry name" value="Sporulation related repeat"/>
    <property type="match status" value="1"/>
</dbReference>
<dbReference type="PROSITE" id="PS51724">
    <property type="entry name" value="SPOR"/>
    <property type="match status" value="1"/>
</dbReference>
<keyword evidence="4" id="KW-1185">Reference proteome</keyword>
<evidence type="ECO:0000259" key="2">
    <source>
        <dbReference type="PROSITE" id="PS51724"/>
    </source>
</evidence>
<dbReference type="RefSeq" id="WP_377126824.1">
    <property type="nucleotide sequence ID" value="NZ_JBHRSD010000031.1"/>
</dbReference>
<name>A0ABV7CN78_9GAMM</name>
<dbReference type="Gene3D" id="3.30.70.1070">
    <property type="entry name" value="Sporulation related repeat"/>
    <property type="match status" value="1"/>
</dbReference>
<proteinExistence type="predicted"/>
<gene>
    <name evidence="3" type="ORF">ACFOEE_16585</name>
</gene>
<accession>A0ABV7CN78</accession>
<sequence length="491" mass="53692">MLAQILPSRAALVERIALQFEYGQNLINLVGQAGLGKSYLLESFITDKYPDFNKAFVHVSASMSDNELMHALLEHSFRAPLVDHTRSLSENFYALQRGQGHGPCLWVLDGGRHLSEEMVAELNKLAKQSPETLYILIASQSAGTVQGALDIHLEPLSARESQMLMSWYFKDLPMAEDPIYQAFLASAQGNPALLLAWQAEQHSTELRPKTTVKWHWHLLIGAALMGAIAIGLLYQKELKSFIPGNTNPVAVPSPQSADDNQSPVSEAPPTVTAPDWLKQDPANTPEQTAKVEVTDSAAVEQTDTTQPAQHPSTTLNNMRNDVQSIAAALEGRSDALSSAPAISNDSSQQAKAETTQQVAASDAAPETSSALITEALEQTPPSMPVTESGPDSLDDAKWFMALATSHWTIQLMAVTDEKDARALIAAYPALALKVYRRQRNSTQWWVVTYGDFATLATAKAALPQLPQEIKQNQPFYKKVQQIQEEITATAR</sequence>
<dbReference type="InterPro" id="IPR049945">
    <property type="entry name" value="AAA_22"/>
</dbReference>
<feature type="region of interest" description="Disordered" evidence="1">
    <location>
        <begin position="249"/>
        <end position="317"/>
    </location>
</feature>
<protein>
    <submittedName>
        <fullName evidence="3">SPOR domain-containing protein</fullName>
    </submittedName>
</protein>
<evidence type="ECO:0000256" key="1">
    <source>
        <dbReference type="SAM" id="MobiDB-lite"/>
    </source>
</evidence>
<feature type="region of interest" description="Disordered" evidence="1">
    <location>
        <begin position="336"/>
        <end position="367"/>
    </location>
</feature>
<reference evidence="4" key="1">
    <citation type="journal article" date="2019" name="Int. J. Syst. Evol. Microbiol.">
        <title>The Global Catalogue of Microorganisms (GCM) 10K type strain sequencing project: providing services to taxonomists for standard genome sequencing and annotation.</title>
        <authorList>
            <consortium name="The Broad Institute Genomics Platform"/>
            <consortium name="The Broad Institute Genome Sequencing Center for Infectious Disease"/>
            <person name="Wu L."/>
            <person name="Ma J."/>
        </authorList>
    </citation>
    <scope>NUCLEOTIDE SEQUENCE [LARGE SCALE GENOMIC DNA]</scope>
    <source>
        <strain evidence="4">KCTC 42730</strain>
    </source>
</reference>
<dbReference type="InterPro" id="IPR027417">
    <property type="entry name" value="P-loop_NTPase"/>
</dbReference>
<feature type="domain" description="SPOR" evidence="2">
    <location>
        <begin position="401"/>
        <end position="479"/>
    </location>
</feature>
<evidence type="ECO:0000313" key="4">
    <source>
        <dbReference type="Proteomes" id="UP001595453"/>
    </source>
</evidence>
<dbReference type="InterPro" id="IPR036680">
    <property type="entry name" value="SPOR-like_sf"/>
</dbReference>
<organism evidence="3 4">
    <name type="scientific">Pseudoalteromonas fenneropenaei</name>
    <dbReference type="NCBI Taxonomy" id="1737459"/>
    <lineage>
        <taxon>Bacteria</taxon>
        <taxon>Pseudomonadati</taxon>
        <taxon>Pseudomonadota</taxon>
        <taxon>Gammaproteobacteria</taxon>
        <taxon>Alteromonadales</taxon>
        <taxon>Pseudoalteromonadaceae</taxon>
        <taxon>Pseudoalteromonas</taxon>
    </lineage>
</organism>
<comment type="caution">
    <text evidence="3">The sequence shown here is derived from an EMBL/GenBank/DDBJ whole genome shotgun (WGS) entry which is preliminary data.</text>
</comment>
<feature type="compositionally biased region" description="Polar residues" evidence="1">
    <location>
        <begin position="299"/>
        <end position="317"/>
    </location>
</feature>
<dbReference type="EMBL" id="JBHRSD010000031">
    <property type="protein sequence ID" value="MFC3034124.1"/>
    <property type="molecule type" value="Genomic_DNA"/>
</dbReference>